<feature type="coiled-coil region" evidence="4">
    <location>
        <begin position="384"/>
        <end position="411"/>
    </location>
</feature>
<dbReference type="SUPFAM" id="SSF52540">
    <property type="entry name" value="P-loop containing nucleoside triphosphate hydrolases"/>
    <property type="match status" value="1"/>
</dbReference>
<comment type="subunit">
    <text evidence="2">Heterodimer of SbcC and SbcD.</text>
</comment>
<dbReference type="Pfam" id="PF13476">
    <property type="entry name" value="AAA_23"/>
    <property type="match status" value="1"/>
</dbReference>
<evidence type="ECO:0000313" key="7">
    <source>
        <dbReference type="Proteomes" id="UP001596138"/>
    </source>
</evidence>
<name>A0ABW1T0Q9_9ACTN</name>
<comment type="caution">
    <text evidence="6">The sequence shown here is derived from an EMBL/GenBank/DDBJ whole genome shotgun (WGS) entry which is preliminary data.</text>
</comment>
<evidence type="ECO:0000256" key="1">
    <source>
        <dbReference type="ARBA" id="ARBA00006930"/>
    </source>
</evidence>
<feature type="coiled-coil region" evidence="4">
    <location>
        <begin position="590"/>
        <end position="617"/>
    </location>
</feature>
<organism evidence="6 7">
    <name type="scientific">Longivirga aurantiaca</name>
    <dbReference type="NCBI Taxonomy" id="1837743"/>
    <lineage>
        <taxon>Bacteria</taxon>
        <taxon>Bacillati</taxon>
        <taxon>Actinomycetota</taxon>
        <taxon>Actinomycetes</taxon>
        <taxon>Sporichthyales</taxon>
        <taxon>Sporichthyaceae</taxon>
        <taxon>Longivirga</taxon>
    </lineage>
</organism>
<evidence type="ECO:0000313" key="6">
    <source>
        <dbReference type="EMBL" id="MFC6238111.1"/>
    </source>
</evidence>
<dbReference type="Proteomes" id="UP001596138">
    <property type="component" value="Unassembled WGS sequence"/>
</dbReference>
<dbReference type="Pfam" id="PF13558">
    <property type="entry name" value="SbcC_Walker_B"/>
    <property type="match status" value="1"/>
</dbReference>
<evidence type="ECO:0000256" key="2">
    <source>
        <dbReference type="ARBA" id="ARBA00011322"/>
    </source>
</evidence>
<sequence length="993" mass="104080">MRLHSVQITAFGPFAGTETIDMDALTASGLFLLEGPTGAGKSTILDAITFALYGATAGSESSTDRLRSHFAPPEAVPQVVLELSVGGERLRITRVPDHQRPKKRGEGFTAEKASVHLERLEAAGWTSVSSHVQEANTEIRNRVGLTPDQFTKVVLLPQGEFALFLRADDDTRRTLLTQIFGTGLYDRVTRELESRRTEAGRQREAAAAAVAQALAAADEAAGIDAGDDRALVGSPEPERPARLASIADHLARESAAATAEETAARAALDIATAEHADLEQTSGRVHDLAMARAAAEQHRATRTEHEARAAELAGAQAAVPVRLRLDDLEAAATRLATARSALESLTASSGTTALEGSDVHEARARARDAEAAGLEHLVVRERELASAAAEVARLAAERDAAAARLEAARAATLALPQQISDAVAAREAAALRAAGAEAAAAEVARLEMRWKAAGDLAALLPRIEAATAAVARSREARLRTHEAWNDQRTRHLDGIAAVLSAGLVEGQPCAVCGATDHPSPARPADDAISADDVASAEAAYVEAQQAEAAAQSDLDTLALRQAELGVASAGTTPEAASAELAAGRAELAEIRAAAEQLGGLEAQVQSLRTELAGHEAAVGTQTTALAEAAAAHDARARALAEASAEVAAARGDHATVAARQQALRAQAEHERATAAAVSAAALATAQHDAALEAATGEATEAGFADLDAARAAQRTPAQIAALQAAVDDWSRALAASEAAAADPRFADVLTVDLAEVGARLATARAARDEAGDRHARSTGSVATTALRHQRFVEARTKVEQAEAMHAEVVTGTAAVTRLARLANGTSGSMRMTLTTYVLRRWFEQVVQAANVRLATMSAGRYELERTDESDRKVERTGLSLRVVDRHTGESRSPKSLSGGETFYTSLALALGLADVVTAEAGGVELDTLFIDEGFGTLDPETLDQVMTVIDELRNNNRMVGIVSHVAELKDRITERLEVRRTDPQGPSHIRLHA</sequence>
<proteinExistence type="inferred from homology"/>
<comment type="similarity">
    <text evidence="1">Belongs to the SMC family. SbcC subfamily.</text>
</comment>
<accession>A0ABW1T0Q9</accession>
<gene>
    <name evidence="6" type="ORF">ACFQGU_09485</name>
</gene>
<reference evidence="7" key="1">
    <citation type="journal article" date="2019" name="Int. J. Syst. Evol. Microbiol.">
        <title>The Global Catalogue of Microorganisms (GCM) 10K type strain sequencing project: providing services to taxonomists for standard genome sequencing and annotation.</title>
        <authorList>
            <consortium name="The Broad Institute Genomics Platform"/>
            <consortium name="The Broad Institute Genome Sequencing Center for Infectious Disease"/>
            <person name="Wu L."/>
            <person name="Ma J."/>
        </authorList>
    </citation>
    <scope>NUCLEOTIDE SEQUENCE [LARGE SCALE GENOMIC DNA]</scope>
    <source>
        <strain evidence="7">CGMCC 4.7317</strain>
    </source>
</reference>
<dbReference type="PANTHER" id="PTHR32114">
    <property type="entry name" value="ABC TRANSPORTER ABCH.3"/>
    <property type="match status" value="1"/>
</dbReference>
<dbReference type="PANTHER" id="PTHR32114:SF2">
    <property type="entry name" value="ABC TRANSPORTER ABCH.3"/>
    <property type="match status" value="1"/>
</dbReference>
<feature type="domain" description="Rad50/SbcC-type AAA" evidence="5">
    <location>
        <begin position="5"/>
        <end position="181"/>
    </location>
</feature>
<keyword evidence="4" id="KW-0175">Coiled coil</keyword>
<dbReference type="InterPro" id="IPR038729">
    <property type="entry name" value="Rad50/SbcC_AAA"/>
</dbReference>
<dbReference type="EMBL" id="JBHSTI010000008">
    <property type="protein sequence ID" value="MFC6238111.1"/>
    <property type="molecule type" value="Genomic_DNA"/>
</dbReference>
<evidence type="ECO:0000256" key="3">
    <source>
        <dbReference type="ARBA" id="ARBA00013368"/>
    </source>
</evidence>
<evidence type="ECO:0000256" key="4">
    <source>
        <dbReference type="SAM" id="Coils"/>
    </source>
</evidence>
<evidence type="ECO:0000259" key="5">
    <source>
        <dbReference type="Pfam" id="PF13476"/>
    </source>
</evidence>
<dbReference type="Gene3D" id="3.40.50.300">
    <property type="entry name" value="P-loop containing nucleotide triphosphate hydrolases"/>
    <property type="match status" value="2"/>
</dbReference>
<dbReference type="InterPro" id="IPR027417">
    <property type="entry name" value="P-loop_NTPase"/>
</dbReference>
<dbReference type="RefSeq" id="WP_386766030.1">
    <property type="nucleotide sequence ID" value="NZ_JBHSTI010000008.1"/>
</dbReference>
<protein>
    <recommendedName>
        <fullName evidence="3">Nuclease SbcCD subunit C</fullName>
    </recommendedName>
</protein>
<keyword evidence="7" id="KW-1185">Reference proteome</keyword>